<evidence type="ECO:0000313" key="5">
    <source>
        <dbReference type="EMBL" id="CAB4660410.1"/>
    </source>
</evidence>
<feature type="domain" description="Pseudouridine synthase I TruA alpha/beta" evidence="4">
    <location>
        <begin position="160"/>
        <end position="268"/>
    </location>
</feature>
<dbReference type="PANTHER" id="PTHR11142:SF0">
    <property type="entry name" value="TRNA PSEUDOURIDINE SYNTHASE-LIKE 1"/>
    <property type="match status" value="1"/>
</dbReference>
<dbReference type="PANTHER" id="PTHR11142">
    <property type="entry name" value="PSEUDOURIDYLATE SYNTHASE"/>
    <property type="match status" value="1"/>
</dbReference>
<keyword evidence="3" id="KW-0413">Isomerase</keyword>
<dbReference type="InterPro" id="IPR020095">
    <property type="entry name" value="PsdUridine_synth_TruA_C"/>
</dbReference>
<dbReference type="Gene3D" id="3.30.70.660">
    <property type="entry name" value="Pseudouridine synthase I, catalytic domain, C-terminal subdomain"/>
    <property type="match status" value="1"/>
</dbReference>
<dbReference type="AlphaFoldDB" id="A0A6J6LEX9"/>
<dbReference type="SUPFAM" id="SSF55120">
    <property type="entry name" value="Pseudouridine synthase"/>
    <property type="match status" value="1"/>
</dbReference>
<gene>
    <name evidence="5" type="ORF">UFOPK2169_01368</name>
</gene>
<dbReference type="GO" id="GO:0009982">
    <property type="term" value="F:pseudouridine synthase activity"/>
    <property type="evidence" value="ECO:0007669"/>
    <property type="project" value="InterPro"/>
</dbReference>
<dbReference type="PIRSF" id="PIRSF001430">
    <property type="entry name" value="tRNA_psdUrid_synth"/>
    <property type="match status" value="1"/>
</dbReference>
<dbReference type="InterPro" id="IPR001406">
    <property type="entry name" value="PsdUridine_synth_TruA"/>
</dbReference>
<dbReference type="Pfam" id="PF01416">
    <property type="entry name" value="PseudoU_synth_1"/>
    <property type="match status" value="1"/>
</dbReference>
<evidence type="ECO:0000256" key="2">
    <source>
        <dbReference type="ARBA" id="ARBA00022694"/>
    </source>
</evidence>
<dbReference type="InterPro" id="IPR020103">
    <property type="entry name" value="PsdUridine_synth_cat_dom_sf"/>
</dbReference>
<dbReference type="GO" id="GO:0031119">
    <property type="term" value="P:tRNA pseudouridine synthesis"/>
    <property type="evidence" value="ECO:0007669"/>
    <property type="project" value="TreeGrafter"/>
</dbReference>
<evidence type="ECO:0000256" key="3">
    <source>
        <dbReference type="ARBA" id="ARBA00023235"/>
    </source>
</evidence>
<dbReference type="CDD" id="cd02570">
    <property type="entry name" value="PseudoU_synth_EcTruA"/>
    <property type="match status" value="1"/>
</dbReference>
<evidence type="ECO:0000256" key="1">
    <source>
        <dbReference type="ARBA" id="ARBA00009375"/>
    </source>
</evidence>
<dbReference type="NCBIfam" id="TIGR00071">
    <property type="entry name" value="hisT_truA"/>
    <property type="match status" value="1"/>
</dbReference>
<dbReference type="Gene3D" id="3.30.70.580">
    <property type="entry name" value="Pseudouridine synthase I, catalytic domain, N-terminal subdomain"/>
    <property type="match status" value="1"/>
</dbReference>
<dbReference type="GO" id="GO:0003723">
    <property type="term" value="F:RNA binding"/>
    <property type="evidence" value="ECO:0007669"/>
    <property type="project" value="InterPro"/>
</dbReference>
<name>A0A6J6LEX9_9ZZZZ</name>
<proteinExistence type="inferred from homology"/>
<dbReference type="InterPro" id="IPR020097">
    <property type="entry name" value="PsdUridine_synth_TruA_a/b_dom"/>
</dbReference>
<organism evidence="5">
    <name type="scientific">freshwater metagenome</name>
    <dbReference type="NCBI Taxonomy" id="449393"/>
    <lineage>
        <taxon>unclassified sequences</taxon>
        <taxon>metagenomes</taxon>
        <taxon>ecological metagenomes</taxon>
    </lineage>
</organism>
<reference evidence="5" key="1">
    <citation type="submission" date="2020-05" db="EMBL/GenBank/DDBJ databases">
        <authorList>
            <person name="Chiriac C."/>
            <person name="Salcher M."/>
            <person name="Ghai R."/>
            <person name="Kavagutti S V."/>
        </authorList>
    </citation>
    <scope>NUCLEOTIDE SEQUENCE</scope>
</reference>
<keyword evidence="2" id="KW-0819">tRNA processing</keyword>
<evidence type="ECO:0000259" key="4">
    <source>
        <dbReference type="Pfam" id="PF01416"/>
    </source>
</evidence>
<dbReference type="EMBL" id="CAEZWE010000065">
    <property type="protein sequence ID" value="CAB4660410.1"/>
    <property type="molecule type" value="Genomic_DNA"/>
</dbReference>
<comment type="similarity">
    <text evidence="1">Belongs to the tRNA pseudouridine synthase TruA family.</text>
</comment>
<dbReference type="HAMAP" id="MF_00171">
    <property type="entry name" value="TruA"/>
    <property type="match status" value="1"/>
</dbReference>
<protein>
    <submittedName>
        <fullName evidence="5">Unannotated protein</fullName>
    </submittedName>
</protein>
<dbReference type="InterPro" id="IPR020094">
    <property type="entry name" value="TruA/RsuA/RluB/E/F_N"/>
</dbReference>
<sequence length="274" mass="30435">MTPPVMEPDNHFSDGPALARVRLFVTYHGAFFHGFASNNESPTVEDALVAAMSTITRIPVRISTAGRTDAGVHARQQVISLDIPSNTHLESFVRGVNSLCAPNVAVSDAQWMDDSFDARRSATWRRYRYFVCNQPTPNPLVKDFAWYVHRPLSVPLMNLAADAFVGHHDFSAFCRREPTPEGAEPKSMMRYLLDIAWHDEGEGNLVCEIRANAFCHQMVRGMVGFLVDVGLKKRPPSDAMAVLLAKDRAHGSRVAPAHGLVLWDVGYEGTRLHP</sequence>
<accession>A0A6J6LEX9</accession>